<dbReference type="PROSITE" id="PS51257">
    <property type="entry name" value="PROKAR_LIPOPROTEIN"/>
    <property type="match status" value="1"/>
</dbReference>
<keyword evidence="2" id="KW-1185">Reference proteome</keyword>
<dbReference type="AlphaFoldDB" id="A0A433A2Z0"/>
<dbReference type="Proteomes" id="UP000268093">
    <property type="component" value="Unassembled WGS sequence"/>
</dbReference>
<protein>
    <submittedName>
        <fullName evidence="1">Uncharacterized protein</fullName>
    </submittedName>
</protein>
<organism evidence="1 2">
    <name type="scientific">Jimgerdemannia flammicorona</name>
    <dbReference type="NCBI Taxonomy" id="994334"/>
    <lineage>
        <taxon>Eukaryota</taxon>
        <taxon>Fungi</taxon>
        <taxon>Fungi incertae sedis</taxon>
        <taxon>Mucoromycota</taxon>
        <taxon>Mucoromycotina</taxon>
        <taxon>Endogonomycetes</taxon>
        <taxon>Endogonales</taxon>
        <taxon>Endogonaceae</taxon>
        <taxon>Jimgerdemannia</taxon>
    </lineage>
</organism>
<evidence type="ECO:0000313" key="2">
    <source>
        <dbReference type="Proteomes" id="UP000268093"/>
    </source>
</evidence>
<evidence type="ECO:0000313" key="1">
    <source>
        <dbReference type="EMBL" id="RUO97058.1"/>
    </source>
</evidence>
<gene>
    <name evidence="1" type="ORF">BC936DRAFT_141053</name>
</gene>
<accession>A0A433A2Z0</accession>
<sequence>MAGARVGALSHMQIHSTSSGCWHAVRDAEIVYDIISEHDDRDPTSMPIDISRIRIHNRRSRGSDGPSYRHPTGEYQYTTSKLPFDVFPFQFRSSESGGIPAIMVPFGASPLDGYPVWL</sequence>
<comment type="caution">
    <text evidence="1">The sequence shown here is derived from an EMBL/GenBank/DDBJ whole genome shotgun (WGS) entry which is preliminary data.</text>
</comment>
<dbReference type="EMBL" id="RBNI01018658">
    <property type="protein sequence ID" value="RUO97058.1"/>
    <property type="molecule type" value="Genomic_DNA"/>
</dbReference>
<dbReference type="OrthoDB" id="421993at2759"/>
<name>A0A433A2Z0_9FUNG</name>
<reference evidence="1 2" key="1">
    <citation type="journal article" date="2018" name="New Phytol.">
        <title>Phylogenomics of Endogonaceae and evolution of mycorrhizas within Mucoromycota.</title>
        <authorList>
            <person name="Chang Y."/>
            <person name="Desiro A."/>
            <person name="Na H."/>
            <person name="Sandor L."/>
            <person name="Lipzen A."/>
            <person name="Clum A."/>
            <person name="Barry K."/>
            <person name="Grigoriev I.V."/>
            <person name="Martin F.M."/>
            <person name="Stajich J.E."/>
            <person name="Smith M.E."/>
            <person name="Bonito G."/>
            <person name="Spatafora J.W."/>
        </authorList>
    </citation>
    <scope>NUCLEOTIDE SEQUENCE [LARGE SCALE GENOMIC DNA]</scope>
    <source>
        <strain evidence="1 2">GMNB39</strain>
    </source>
</reference>
<proteinExistence type="predicted"/>